<dbReference type="SMART" id="SM00382">
    <property type="entry name" value="AAA"/>
    <property type="match status" value="1"/>
</dbReference>
<dbReference type="InterPro" id="IPR003439">
    <property type="entry name" value="ABC_transporter-like_ATP-bd"/>
</dbReference>
<dbReference type="EMBL" id="UINC01046844">
    <property type="protein sequence ID" value="SVB55362.1"/>
    <property type="molecule type" value="Genomic_DNA"/>
</dbReference>
<dbReference type="GO" id="GO:0005524">
    <property type="term" value="F:ATP binding"/>
    <property type="evidence" value="ECO:0007669"/>
    <property type="project" value="UniProtKB-KW"/>
</dbReference>
<proteinExistence type="predicted"/>
<evidence type="ECO:0000256" key="2">
    <source>
        <dbReference type="ARBA" id="ARBA00022840"/>
    </source>
</evidence>
<dbReference type="AlphaFoldDB" id="A0A382EYB7"/>
<dbReference type="Pfam" id="PF00005">
    <property type="entry name" value="ABC_tran"/>
    <property type="match status" value="1"/>
</dbReference>
<gene>
    <name evidence="4" type="ORF">METZ01_LOCUS208216</name>
</gene>
<organism evidence="4">
    <name type="scientific">marine metagenome</name>
    <dbReference type="NCBI Taxonomy" id="408172"/>
    <lineage>
        <taxon>unclassified sequences</taxon>
        <taxon>metagenomes</taxon>
        <taxon>ecological metagenomes</taxon>
    </lineage>
</organism>
<dbReference type="InterPro" id="IPR003593">
    <property type="entry name" value="AAA+_ATPase"/>
</dbReference>
<dbReference type="InterPro" id="IPR027417">
    <property type="entry name" value="P-loop_NTPase"/>
</dbReference>
<sequence>MMQKRFVFELKNIKKKYHNKTILNIKHFQCHPGTIYGIIGPIGAGKTTLLKILGGRLNPSVGELRFEGEKFQTNWFGKIKPIDDIWFGSIEDLDRNKTVSDLLSPSTSSSKNNNNYYFSEKSQNNLNSEKIKNLSQGEKAWLLKCMLHNQDPRVVIIDDYCVYLDKKKQMEFQKMILRMNKNLGTTVVLGSHDDKLIKKFASVLIYFDNGHISKIRPGISSKNSRKK</sequence>
<dbReference type="Gene3D" id="3.40.50.300">
    <property type="entry name" value="P-loop containing nucleotide triphosphate hydrolases"/>
    <property type="match status" value="1"/>
</dbReference>
<dbReference type="PANTHER" id="PTHR43158:SF2">
    <property type="entry name" value="SKFA PEPTIDE EXPORT ATP-BINDING PROTEIN SKFE"/>
    <property type="match status" value="1"/>
</dbReference>
<keyword evidence="1" id="KW-0547">Nucleotide-binding</keyword>
<accession>A0A382EYB7</accession>
<dbReference type="SUPFAM" id="SSF52540">
    <property type="entry name" value="P-loop containing nucleoside triphosphate hydrolases"/>
    <property type="match status" value="1"/>
</dbReference>
<dbReference type="PROSITE" id="PS50893">
    <property type="entry name" value="ABC_TRANSPORTER_2"/>
    <property type="match status" value="1"/>
</dbReference>
<feature type="domain" description="ABC transporter" evidence="3">
    <location>
        <begin position="8"/>
        <end position="227"/>
    </location>
</feature>
<evidence type="ECO:0000256" key="1">
    <source>
        <dbReference type="ARBA" id="ARBA00022741"/>
    </source>
</evidence>
<protein>
    <recommendedName>
        <fullName evidence="3">ABC transporter domain-containing protein</fullName>
    </recommendedName>
</protein>
<reference evidence="4" key="1">
    <citation type="submission" date="2018-05" db="EMBL/GenBank/DDBJ databases">
        <authorList>
            <person name="Lanie J.A."/>
            <person name="Ng W.-L."/>
            <person name="Kazmierczak K.M."/>
            <person name="Andrzejewski T.M."/>
            <person name="Davidsen T.M."/>
            <person name="Wayne K.J."/>
            <person name="Tettelin H."/>
            <person name="Glass J.I."/>
            <person name="Rusch D."/>
            <person name="Podicherti R."/>
            <person name="Tsui H.-C.T."/>
            <person name="Winkler M.E."/>
        </authorList>
    </citation>
    <scope>NUCLEOTIDE SEQUENCE</scope>
</reference>
<name>A0A382EYB7_9ZZZZ</name>
<evidence type="ECO:0000313" key="4">
    <source>
        <dbReference type="EMBL" id="SVB55362.1"/>
    </source>
</evidence>
<evidence type="ECO:0000259" key="3">
    <source>
        <dbReference type="PROSITE" id="PS50893"/>
    </source>
</evidence>
<keyword evidence="2" id="KW-0067">ATP-binding</keyword>
<dbReference type="GO" id="GO:0016887">
    <property type="term" value="F:ATP hydrolysis activity"/>
    <property type="evidence" value="ECO:0007669"/>
    <property type="project" value="InterPro"/>
</dbReference>
<dbReference type="PANTHER" id="PTHR43158">
    <property type="entry name" value="SKFA PEPTIDE EXPORT ATP-BINDING PROTEIN SKFE"/>
    <property type="match status" value="1"/>
</dbReference>